<dbReference type="PROSITE" id="PS51005">
    <property type="entry name" value="NAC"/>
    <property type="match status" value="1"/>
</dbReference>
<evidence type="ECO:0000256" key="1">
    <source>
        <dbReference type="ARBA" id="ARBA00023015"/>
    </source>
</evidence>
<feature type="domain" description="NAC" evidence="5">
    <location>
        <begin position="1"/>
        <end position="149"/>
    </location>
</feature>
<keyword evidence="1" id="KW-0805">Transcription regulation</keyword>
<dbReference type="Proteomes" id="UP000826271">
    <property type="component" value="Unassembled WGS sequence"/>
</dbReference>
<dbReference type="AlphaFoldDB" id="A0AAV6XAA7"/>
<reference evidence="6" key="1">
    <citation type="submission" date="2019-10" db="EMBL/GenBank/DDBJ databases">
        <authorList>
            <person name="Zhang R."/>
            <person name="Pan Y."/>
            <person name="Wang J."/>
            <person name="Ma R."/>
            <person name="Yu S."/>
        </authorList>
    </citation>
    <scope>NUCLEOTIDE SEQUENCE</scope>
    <source>
        <strain evidence="6">LA-IB0</strain>
        <tissue evidence="6">Leaf</tissue>
    </source>
</reference>
<keyword evidence="3" id="KW-0804">Transcription</keyword>
<gene>
    <name evidence="6" type="ORF">BUALT_Bualt07G0090600</name>
</gene>
<evidence type="ECO:0000313" key="7">
    <source>
        <dbReference type="Proteomes" id="UP000826271"/>
    </source>
</evidence>
<dbReference type="PANTHER" id="PTHR31719">
    <property type="entry name" value="NAC TRANSCRIPTION FACTOR 56"/>
    <property type="match status" value="1"/>
</dbReference>
<sequence length="156" mass="18044">MDALGLPLPSNHILEKHLYGKKASPWDVLSDISEAYWDIHFPVNQHDEKEIKKVNKTIYVFTRLHRVSGRIRIPRFAGCGTWKGQTVARKICNTSTGQEIGLMKMFTFISNNNGLMEDHWNMHEYSLSGVSLSHDLKNKDYVICRITRELLSKEKK</sequence>
<organism evidence="6 7">
    <name type="scientific">Buddleja alternifolia</name>
    <dbReference type="NCBI Taxonomy" id="168488"/>
    <lineage>
        <taxon>Eukaryota</taxon>
        <taxon>Viridiplantae</taxon>
        <taxon>Streptophyta</taxon>
        <taxon>Embryophyta</taxon>
        <taxon>Tracheophyta</taxon>
        <taxon>Spermatophyta</taxon>
        <taxon>Magnoliopsida</taxon>
        <taxon>eudicotyledons</taxon>
        <taxon>Gunneridae</taxon>
        <taxon>Pentapetalae</taxon>
        <taxon>asterids</taxon>
        <taxon>lamiids</taxon>
        <taxon>Lamiales</taxon>
        <taxon>Scrophulariaceae</taxon>
        <taxon>Buddlejeae</taxon>
        <taxon>Buddleja</taxon>
    </lineage>
</organism>
<dbReference type="Gene3D" id="2.170.150.80">
    <property type="entry name" value="NAC domain"/>
    <property type="match status" value="1"/>
</dbReference>
<dbReference type="GO" id="GO:0006355">
    <property type="term" value="P:regulation of DNA-templated transcription"/>
    <property type="evidence" value="ECO:0007669"/>
    <property type="project" value="InterPro"/>
</dbReference>
<dbReference type="EMBL" id="WHWC01000007">
    <property type="protein sequence ID" value="KAG8379458.1"/>
    <property type="molecule type" value="Genomic_DNA"/>
</dbReference>
<name>A0AAV6XAA7_9LAMI</name>
<proteinExistence type="predicted"/>
<evidence type="ECO:0000259" key="5">
    <source>
        <dbReference type="PROSITE" id="PS51005"/>
    </source>
</evidence>
<evidence type="ECO:0000313" key="6">
    <source>
        <dbReference type="EMBL" id="KAG8379458.1"/>
    </source>
</evidence>
<dbReference type="GO" id="GO:0003677">
    <property type="term" value="F:DNA binding"/>
    <property type="evidence" value="ECO:0007669"/>
    <property type="project" value="UniProtKB-KW"/>
</dbReference>
<dbReference type="SUPFAM" id="SSF101941">
    <property type="entry name" value="NAC domain"/>
    <property type="match status" value="1"/>
</dbReference>
<comment type="caution">
    <text evidence="6">The sequence shown here is derived from an EMBL/GenBank/DDBJ whole genome shotgun (WGS) entry which is preliminary data.</text>
</comment>
<dbReference type="InterPro" id="IPR036093">
    <property type="entry name" value="NAC_dom_sf"/>
</dbReference>
<dbReference type="Pfam" id="PF02365">
    <property type="entry name" value="NAM"/>
    <property type="match status" value="1"/>
</dbReference>
<evidence type="ECO:0000256" key="4">
    <source>
        <dbReference type="ARBA" id="ARBA00023242"/>
    </source>
</evidence>
<dbReference type="GO" id="GO:0048731">
    <property type="term" value="P:system development"/>
    <property type="evidence" value="ECO:0007669"/>
    <property type="project" value="TreeGrafter"/>
</dbReference>
<protein>
    <recommendedName>
        <fullName evidence="5">NAC domain-containing protein</fullName>
    </recommendedName>
</protein>
<keyword evidence="4" id="KW-0539">Nucleus</keyword>
<keyword evidence="7" id="KW-1185">Reference proteome</keyword>
<keyword evidence="2" id="KW-0238">DNA-binding</keyword>
<accession>A0AAV6XAA7</accession>
<dbReference type="PANTHER" id="PTHR31719:SF164">
    <property type="entry name" value="NAC DOMAIN-CONTAINING PROTEIN"/>
    <property type="match status" value="1"/>
</dbReference>
<dbReference type="InterPro" id="IPR003441">
    <property type="entry name" value="NAC-dom"/>
</dbReference>
<evidence type="ECO:0000256" key="3">
    <source>
        <dbReference type="ARBA" id="ARBA00023163"/>
    </source>
</evidence>
<evidence type="ECO:0000256" key="2">
    <source>
        <dbReference type="ARBA" id="ARBA00023125"/>
    </source>
</evidence>